<accession>A0A853A288</accession>
<proteinExistence type="predicted"/>
<reference evidence="7 8" key="1">
    <citation type="submission" date="2020-07" db="EMBL/GenBank/DDBJ databases">
        <title>Sequencing the genomes of 1000 actinobacteria strains.</title>
        <authorList>
            <person name="Klenk H.-P."/>
        </authorList>
    </citation>
    <scope>NUCLEOTIDE SEQUENCE [LARGE SCALE GENOMIC DNA]</scope>
    <source>
        <strain evidence="7 8">DSM 42178</strain>
    </source>
</reference>
<feature type="transmembrane region" description="Helical" evidence="6">
    <location>
        <begin position="91"/>
        <end position="109"/>
    </location>
</feature>
<evidence type="ECO:0000256" key="6">
    <source>
        <dbReference type="SAM" id="Phobius"/>
    </source>
</evidence>
<dbReference type="RefSeq" id="WP_179813500.1">
    <property type="nucleotide sequence ID" value="NZ_JACBZD010000001.1"/>
</dbReference>
<dbReference type="Pfam" id="PF13564">
    <property type="entry name" value="DoxX_2"/>
    <property type="match status" value="1"/>
</dbReference>
<evidence type="ECO:0000256" key="5">
    <source>
        <dbReference type="SAM" id="MobiDB-lite"/>
    </source>
</evidence>
<organism evidence="7 8">
    <name type="scientific">Allostreptomyces psammosilenae</name>
    <dbReference type="NCBI Taxonomy" id="1892865"/>
    <lineage>
        <taxon>Bacteria</taxon>
        <taxon>Bacillati</taxon>
        <taxon>Actinomycetota</taxon>
        <taxon>Actinomycetes</taxon>
        <taxon>Kitasatosporales</taxon>
        <taxon>Streptomycetaceae</taxon>
        <taxon>Allostreptomyces</taxon>
    </lineage>
</organism>
<dbReference type="AlphaFoldDB" id="A0A853A288"/>
<feature type="transmembrane region" description="Helical" evidence="6">
    <location>
        <begin position="115"/>
        <end position="132"/>
    </location>
</feature>
<dbReference type="GO" id="GO:0016020">
    <property type="term" value="C:membrane"/>
    <property type="evidence" value="ECO:0007669"/>
    <property type="project" value="UniProtKB-SubCell"/>
</dbReference>
<dbReference type="EMBL" id="JACBZD010000001">
    <property type="protein sequence ID" value="NYI04632.1"/>
    <property type="molecule type" value="Genomic_DNA"/>
</dbReference>
<dbReference type="InterPro" id="IPR032808">
    <property type="entry name" value="DoxX"/>
</dbReference>
<keyword evidence="3 6" id="KW-1133">Transmembrane helix</keyword>
<protein>
    <submittedName>
        <fullName evidence="7">Putative membrane protein YphA (DoxX/SURF4 family)</fullName>
    </submittedName>
</protein>
<name>A0A853A288_9ACTN</name>
<evidence type="ECO:0000256" key="3">
    <source>
        <dbReference type="ARBA" id="ARBA00022989"/>
    </source>
</evidence>
<evidence type="ECO:0000313" key="7">
    <source>
        <dbReference type="EMBL" id="NYI04632.1"/>
    </source>
</evidence>
<keyword evidence="8" id="KW-1185">Reference proteome</keyword>
<feature type="region of interest" description="Disordered" evidence="5">
    <location>
        <begin position="1"/>
        <end position="20"/>
    </location>
</feature>
<keyword evidence="2 6" id="KW-0812">Transmembrane</keyword>
<sequence length="148" mass="15551">MTATAPATTATTGTVPSPAASRRTGAALWAAQITLALFLVVASGVPKLAGVPAAAESFDLIGYGDWFMYLVGLLEIAGAVGLVIPRLAGPAALALIGLMAGAEIFIWLYLDTTFWYTPLVFAALFAWIAHGRRASTARLLRRPHRRAA</sequence>
<comment type="caution">
    <text evidence="7">The sequence shown here is derived from an EMBL/GenBank/DDBJ whole genome shotgun (WGS) entry which is preliminary data.</text>
</comment>
<evidence type="ECO:0000256" key="2">
    <source>
        <dbReference type="ARBA" id="ARBA00022692"/>
    </source>
</evidence>
<evidence type="ECO:0000313" key="8">
    <source>
        <dbReference type="Proteomes" id="UP000567795"/>
    </source>
</evidence>
<feature type="transmembrane region" description="Helical" evidence="6">
    <location>
        <begin position="66"/>
        <end position="84"/>
    </location>
</feature>
<evidence type="ECO:0000256" key="4">
    <source>
        <dbReference type="ARBA" id="ARBA00023136"/>
    </source>
</evidence>
<keyword evidence="4 6" id="KW-0472">Membrane</keyword>
<gene>
    <name evidence="7" type="ORF">FHU37_001575</name>
</gene>
<comment type="subcellular location">
    <subcellularLocation>
        <location evidence="1">Membrane</location>
        <topology evidence="1">Multi-pass membrane protein</topology>
    </subcellularLocation>
</comment>
<feature type="transmembrane region" description="Helical" evidence="6">
    <location>
        <begin position="26"/>
        <end position="46"/>
    </location>
</feature>
<evidence type="ECO:0000256" key="1">
    <source>
        <dbReference type="ARBA" id="ARBA00004141"/>
    </source>
</evidence>
<dbReference type="Proteomes" id="UP000567795">
    <property type="component" value="Unassembled WGS sequence"/>
</dbReference>